<evidence type="ECO:0000256" key="4">
    <source>
        <dbReference type="ARBA" id="ARBA00022692"/>
    </source>
</evidence>
<keyword evidence="2" id="KW-1003">Cell membrane</keyword>
<feature type="transmembrane region" description="Helical" evidence="7">
    <location>
        <begin position="313"/>
        <end position="331"/>
    </location>
</feature>
<accession>A0A238LF09</accession>
<gene>
    <name evidence="9" type="primary">siaT_7</name>
    <name evidence="9" type="ORF">LOM8899_02302</name>
</gene>
<feature type="transmembrane region" description="Helical" evidence="7">
    <location>
        <begin position="243"/>
        <end position="260"/>
    </location>
</feature>
<name>A0A238LF09_9RHOB</name>
<comment type="similarity">
    <text evidence="7">Belongs to the TRAP transporter large permease family.</text>
</comment>
<dbReference type="PANTHER" id="PTHR33362:SF5">
    <property type="entry name" value="C4-DICARBOXYLATE TRAP TRANSPORTER LARGE PERMEASE PROTEIN DCTM"/>
    <property type="match status" value="1"/>
</dbReference>
<dbReference type="OrthoDB" id="9790209at2"/>
<dbReference type="InterPro" id="IPR010656">
    <property type="entry name" value="DctM"/>
</dbReference>
<feature type="transmembrane region" description="Helical" evidence="7">
    <location>
        <begin position="363"/>
        <end position="385"/>
    </location>
</feature>
<evidence type="ECO:0000313" key="10">
    <source>
        <dbReference type="Proteomes" id="UP000201613"/>
    </source>
</evidence>
<dbReference type="PIRSF" id="PIRSF006066">
    <property type="entry name" value="HI0050"/>
    <property type="match status" value="1"/>
</dbReference>
<feature type="transmembrane region" description="Helical" evidence="7">
    <location>
        <begin position="138"/>
        <end position="161"/>
    </location>
</feature>
<feature type="transmembrane region" description="Helical" evidence="7">
    <location>
        <begin position="58"/>
        <end position="77"/>
    </location>
</feature>
<sequence>MSGALTFIGSFLALFLGGGLWVGFALMALGILALELFRSMRIDSFLAGDIWGTATAQELVTLPLFILMGEILFHTRLSQNLFSGLAPFVRRLPGGLLHVNVLGCTLFAAVSGSSAATTATVGRITLRELETRGYDRRLALGSLAGSGTIGFLIPPSIPLIVYGVLAETSILELFIAGIVPGLILAAAYMTWIGLASTFGSAKPPPREPSTTWAHKARALGQLLPLTLLIGFVVGSMYGGFASVTEAAAIGVLGALLLTVWERQLSFAMIRAALLGTVRTCSMIGLILVGALFLSKAMARLAIPREVAAAIDSLGLSPYALILLLTLFYLAMGCFLDGLSTIVMTLPVTLPLVIAAGFDPVWFGIFLIITIEMAQVTPPVGFNLFVIRTLTGEGIGRIARAAMPFCLLMVCVVIVLTIWPDLVTWLPDQMRSR</sequence>
<evidence type="ECO:0000256" key="7">
    <source>
        <dbReference type="RuleBase" id="RU369079"/>
    </source>
</evidence>
<evidence type="ECO:0000313" key="9">
    <source>
        <dbReference type="EMBL" id="SMY08153.1"/>
    </source>
</evidence>
<dbReference type="GO" id="GO:0005886">
    <property type="term" value="C:plasma membrane"/>
    <property type="evidence" value="ECO:0007669"/>
    <property type="project" value="UniProtKB-SubCell"/>
</dbReference>
<evidence type="ECO:0000256" key="2">
    <source>
        <dbReference type="ARBA" id="ARBA00022475"/>
    </source>
</evidence>
<keyword evidence="10" id="KW-1185">Reference proteome</keyword>
<keyword evidence="4 7" id="KW-0812">Transmembrane</keyword>
<dbReference type="RefSeq" id="WP_093992359.1">
    <property type="nucleotide sequence ID" value="NZ_FXZK01000004.1"/>
</dbReference>
<evidence type="ECO:0000256" key="6">
    <source>
        <dbReference type="ARBA" id="ARBA00023136"/>
    </source>
</evidence>
<evidence type="ECO:0000256" key="3">
    <source>
        <dbReference type="ARBA" id="ARBA00022519"/>
    </source>
</evidence>
<protein>
    <recommendedName>
        <fullName evidence="7">TRAP transporter large permease protein</fullName>
    </recommendedName>
</protein>
<feature type="transmembrane region" description="Helical" evidence="7">
    <location>
        <begin position="338"/>
        <end position="357"/>
    </location>
</feature>
<comment type="function">
    <text evidence="7">Part of the tripartite ATP-independent periplasmic (TRAP) transport system.</text>
</comment>
<reference evidence="9 10" key="1">
    <citation type="submission" date="2017-05" db="EMBL/GenBank/DDBJ databases">
        <authorList>
            <person name="Song R."/>
            <person name="Chenine A.L."/>
            <person name="Ruprecht R.M."/>
        </authorList>
    </citation>
    <scope>NUCLEOTIDE SEQUENCE [LARGE SCALE GENOMIC DNA]</scope>
    <source>
        <strain evidence="9 10">CECT 8899</strain>
    </source>
</reference>
<feature type="transmembrane region" description="Helical" evidence="7">
    <location>
        <begin position="173"/>
        <end position="198"/>
    </location>
</feature>
<dbReference type="GO" id="GO:0022857">
    <property type="term" value="F:transmembrane transporter activity"/>
    <property type="evidence" value="ECO:0007669"/>
    <property type="project" value="UniProtKB-UniRule"/>
</dbReference>
<evidence type="ECO:0000259" key="8">
    <source>
        <dbReference type="Pfam" id="PF06808"/>
    </source>
</evidence>
<comment type="subunit">
    <text evidence="7">The complex comprises the extracytoplasmic solute receptor protein and the two transmembrane proteins.</text>
</comment>
<feature type="transmembrane region" description="Helical" evidence="7">
    <location>
        <begin position="272"/>
        <end position="293"/>
    </location>
</feature>
<keyword evidence="5 7" id="KW-1133">Transmembrane helix</keyword>
<organism evidence="9 10">
    <name type="scientific">Flavimaricola marinus</name>
    <dbReference type="NCBI Taxonomy" id="1819565"/>
    <lineage>
        <taxon>Bacteria</taxon>
        <taxon>Pseudomonadati</taxon>
        <taxon>Pseudomonadota</taxon>
        <taxon>Alphaproteobacteria</taxon>
        <taxon>Rhodobacterales</taxon>
        <taxon>Paracoccaceae</taxon>
        <taxon>Flavimaricola</taxon>
    </lineage>
</organism>
<feature type="domain" description="TRAP C4-dicarboxylate transport system permease DctM subunit" evidence="8">
    <location>
        <begin position="12"/>
        <end position="420"/>
    </location>
</feature>
<feature type="transmembrane region" description="Helical" evidence="7">
    <location>
        <begin position="12"/>
        <end position="37"/>
    </location>
</feature>
<evidence type="ECO:0000256" key="1">
    <source>
        <dbReference type="ARBA" id="ARBA00004429"/>
    </source>
</evidence>
<dbReference type="Pfam" id="PF06808">
    <property type="entry name" value="DctM"/>
    <property type="match status" value="1"/>
</dbReference>
<keyword evidence="6 7" id="KW-0472">Membrane</keyword>
<feature type="transmembrane region" description="Helical" evidence="7">
    <location>
        <begin position="97"/>
        <end position="126"/>
    </location>
</feature>
<dbReference type="InterPro" id="IPR004681">
    <property type="entry name" value="TRAP_DctM"/>
</dbReference>
<dbReference type="EMBL" id="FXZK01000004">
    <property type="protein sequence ID" value="SMY08153.1"/>
    <property type="molecule type" value="Genomic_DNA"/>
</dbReference>
<dbReference type="AlphaFoldDB" id="A0A238LF09"/>
<keyword evidence="7" id="KW-0813">Transport</keyword>
<proteinExistence type="inferred from homology"/>
<dbReference type="NCBIfam" id="TIGR00786">
    <property type="entry name" value="dctM"/>
    <property type="match status" value="1"/>
</dbReference>
<comment type="subcellular location">
    <subcellularLocation>
        <location evidence="1 7">Cell inner membrane</location>
        <topology evidence="1 7">Multi-pass membrane protein</topology>
    </subcellularLocation>
</comment>
<dbReference type="Proteomes" id="UP000201613">
    <property type="component" value="Unassembled WGS sequence"/>
</dbReference>
<feature type="transmembrane region" description="Helical" evidence="7">
    <location>
        <begin position="397"/>
        <end position="418"/>
    </location>
</feature>
<dbReference type="PANTHER" id="PTHR33362">
    <property type="entry name" value="SIALIC ACID TRAP TRANSPORTER PERMEASE PROTEIN SIAT-RELATED"/>
    <property type="match status" value="1"/>
</dbReference>
<keyword evidence="3 7" id="KW-0997">Cell inner membrane</keyword>
<evidence type="ECO:0000256" key="5">
    <source>
        <dbReference type="ARBA" id="ARBA00022989"/>
    </source>
</evidence>